<dbReference type="Pfam" id="PF17641">
    <property type="entry name" value="ASPRs"/>
    <property type="match status" value="1"/>
</dbReference>
<name>A0A368H351_ANCCA</name>
<dbReference type="Proteomes" id="UP000252519">
    <property type="component" value="Unassembled WGS sequence"/>
</dbReference>
<evidence type="ECO:0000313" key="2">
    <source>
        <dbReference type="EMBL" id="RCN49715.1"/>
    </source>
</evidence>
<comment type="caution">
    <text evidence="2">The sequence shown here is derived from an EMBL/GenBank/DDBJ whole genome shotgun (WGS) entry which is preliminary data.</text>
</comment>
<proteinExistence type="predicted"/>
<sequence>MTPHTFAITCAIFLLPIAYSAKREDLPICPGNKAITRSARKVLYSGISAAKPLQQNQQLDYCCDLEKRAFDYVRLTGPTPAPEDKVLVFQGSGDRFNVKTVVDSWKDRLAKTGTKFGCNLGIHKG</sequence>
<evidence type="ECO:0008006" key="4">
    <source>
        <dbReference type="Google" id="ProtNLM"/>
    </source>
</evidence>
<reference evidence="2 3" key="1">
    <citation type="submission" date="2014-10" db="EMBL/GenBank/DDBJ databases">
        <title>Draft genome of the hookworm Ancylostoma caninum.</title>
        <authorList>
            <person name="Mitreva M."/>
        </authorList>
    </citation>
    <scope>NUCLEOTIDE SEQUENCE [LARGE SCALE GENOMIC DNA]</scope>
    <source>
        <strain evidence="2 3">Baltimore</strain>
    </source>
</reference>
<dbReference type="AlphaFoldDB" id="A0A368H351"/>
<dbReference type="EMBL" id="JOJR01000030">
    <property type="protein sequence ID" value="RCN49715.1"/>
    <property type="molecule type" value="Genomic_DNA"/>
</dbReference>
<keyword evidence="1" id="KW-0732">Signal</keyword>
<feature type="signal peptide" evidence="1">
    <location>
        <begin position="1"/>
        <end position="20"/>
    </location>
</feature>
<gene>
    <name evidence="2" type="ORF">ANCCAN_04171</name>
</gene>
<dbReference type="InterPro" id="IPR035109">
    <property type="entry name" value="ASPR"/>
</dbReference>
<evidence type="ECO:0000256" key="1">
    <source>
        <dbReference type="SAM" id="SignalP"/>
    </source>
</evidence>
<accession>A0A368H351</accession>
<feature type="non-terminal residue" evidence="2">
    <location>
        <position position="125"/>
    </location>
</feature>
<feature type="chain" id="PRO_5016612629" description="SCP domain-containing protein" evidence="1">
    <location>
        <begin position="21"/>
        <end position="125"/>
    </location>
</feature>
<protein>
    <recommendedName>
        <fullName evidence="4">SCP domain-containing protein</fullName>
    </recommendedName>
</protein>
<keyword evidence="3" id="KW-1185">Reference proteome</keyword>
<organism evidence="2 3">
    <name type="scientific">Ancylostoma caninum</name>
    <name type="common">Dog hookworm</name>
    <dbReference type="NCBI Taxonomy" id="29170"/>
    <lineage>
        <taxon>Eukaryota</taxon>
        <taxon>Metazoa</taxon>
        <taxon>Ecdysozoa</taxon>
        <taxon>Nematoda</taxon>
        <taxon>Chromadorea</taxon>
        <taxon>Rhabditida</taxon>
        <taxon>Rhabditina</taxon>
        <taxon>Rhabditomorpha</taxon>
        <taxon>Strongyloidea</taxon>
        <taxon>Ancylostomatidae</taxon>
        <taxon>Ancylostomatinae</taxon>
        <taxon>Ancylostoma</taxon>
    </lineage>
</organism>
<evidence type="ECO:0000313" key="3">
    <source>
        <dbReference type="Proteomes" id="UP000252519"/>
    </source>
</evidence>